<evidence type="ECO:0000256" key="1">
    <source>
        <dbReference type="SAM" id="MobiDB-lite"/>
    </source>
</evidence>
<comment type="caution">
    <text evidence="2">The sequence shown here is derived from an EMBL/GenBank/DDBJ whole genome shotgun (WGS) entry which is preliminary data.</text>
</comment>
<feature type="compositionally biased region" description="Polar residues" evidence="1">
    <location>
        <begin position="115"/>
        <end position="125"/>
    </location>
</feature>
<feature type="compositionally biased region" description="Basic and acidic residues" evidence="1">
    <location>
        <begin position="29"/>
        <end position="46"/>
    </location>
</feature>
<reference evidence="2" key="2">
    <citation type="journal article" date="2022" name="Hortic Res">
        <title>The genome of Dioscorea zingiberensis sheds light on the biosynthesis, origin and evolution of the medicinally important diosgenin saponins.</title>
        <authorList>
            <person name="Li Y."/>
            <person name="Tan C."/>
            <person name="Li Z."/>
            <person name="Guo J."/>
            <person name="Li S."/>
            <person name="Chen X."/>
            <person name="Wang C."/>
            <person name="Dai X."/>
            <person name="Yang H."/>
            <person name="Song W."/>
            <person name="Hou L."/>
            <person name="Xu J."/>
            <person name="Tong Z."/>
            <person name="Xu A."/>
            <person name="Yuan X."/>
            <person name="Wang W."/>
            <person name="Yang Q."/>
            <person name="Chen L."/>
            <person name="Sun Z."/>
            <person name="Wang K."/>
            <person name="Pan B."/>
            <person name="Chen J."/>
            <person name="Bao Y."/>
            <person name="Liu F."/>
            <person name="Qi X."/>
            <person name="Gang D.R."/>
            <person name="Wen J."/>
            <person name="Li J."/>
        </authorList>
    </citation>
    <scope>NUCLEOTIDE SEQUENCE</scope>
    <source>
        <strain evidence="2">Dzin_1.0</strain>
    </source>
</reference>
<dbReference type="EMBL" id="JAGGNH010000004">
    <property type="protein sequence ID" value="KAJ0974097.1"/>
    <property type="molecule type" value="Genomic_DNA"/>
</dbReference>
<reference evidence="2" key="1">
    <citation type="submission" date="2021-03" db="EMBL/GenBank/DDBJ databases">
        <authorList>
            <person name="Li Z."/>
            <person name="Yang C."/>
        </authorList>
    </citation>
    <scope>NUCLEOTIDE SEQUENCE</scope>
    <source>
        <strain evidence="2">Dzin_1.0</strain>
        <tissue evidence="2">Leaf</tissue>
    </source>
</reference>
<evidence type="ECO:0000313" key="2">
    <source>
        <dbReference type="EMBL" id="KAJ0974097.1"/>
    </source>
</evidence>
<feature type="region of interest" description="Disordered" evidence="1">
    <location>
        <begin position="19"/>
        <end position="184"/>
    </location>
</feature>
<name>A0A9D5CK82_9LILI</name>
<organism evidence="2 3">
    <name type="scientific">Dioscorea zingiberensis</name>
    <dbReference type="NCBI Taxonomy" id="325984"/>
    <lineage>
        <taxon>Eukaryota</taxon>
        <taxon>Viridiplantae</taxon>
        <taxon>Streptophyta</taxon>
        <taxon>Embryophyta</taxon>
        <taxon>Tracheophyta</taxon>
        <taxon>Spermatophyta</taxon>
        <taxon>Magnoliopsida</taxon>
        <taxon>Liliopsida</taxon>
        <taxon>Dioscoreales</taxon>
        <taxon>Dioscoreaceae</taxon>
        <taxon>Dioscorea</taxon>
    </lineage>
</organism>
<evidence type="ECO:0000313" key="3">
    <source>
        <dbReference type="Proteomes" id="UP001085076"/>
    </source>
</evidence>
<gene>
    <name evidence="2" type="ORF">J5N97_016062</name>
</gene>
<dbReference type="Proteomes" id="UP001085076">
    <property type="component" value="Miscellaneous, Linkage group lg04"/>
</dbReference>
<feature type="compositionally biased region" description="Polar residues" evidence="1">
    <location>
        <begin position="152"/>
        <end position="166"/>
    </location>
</feature>
<feature type="compositionally biased region" description="Basic and acidic residues" evidence="1">
    <location>
        <begin position="103"/>
        <end position="112"/>
    </location>
</feature>
<keyword evidence="3" id="KW-1185">Reference proteome</keyword>
<accession>A0A9D5CK82</accession>
<feature type="compositionally biased region" description="Basic and acidic residues" evidence="1">
    <location>
        <begin position="59"/>
        <end position="73"/>
    </location>
</feature>
<protein>
    <submittedName>
        <fullName evidence="2">Uncharacterized protein</fullName>
    </submittedName>
</protein>
<sequence>MCLDPADRWCCKPTVKKGAVVGDSGEEVADLRPWKPKNGEGEKEQEQGMNLDDNGQDSTRYDAHKNRQNKESELVDDNPYAWVKAGYRNGRGRGRGRGGGQTHEQRRGEKPVLTETGSRSQSMVGQASRGGRGGANLGMMPLSRVPRVDYQNEGQQPVSPNSNRQLSFRLEMADSRLPPLPEQY</sequence>
<proteinExistence type="predicted"/>
<dbReference type="AlphaFoldDB" id="A0A9D5CK82"/>